<evidence type="ECO:0000256" key="3">
    <source>
        <dbReference type="ARBA" id="ARBA00022737"/>
    </source>
</evidence>
<dbReference type="GO" id="GO:0005634">
    <property type="term" value="C:nucleus"/>
    <property type="evidence" value="ECO:0007669"/>
    <property type="project" value="UniProtKB-SubCell"/>
</dbReference>
<dbReference type="Proteomes" id="UP000008144">
    <property type="component" value="Chromosome 4"/>
</dbReference>
<evidence type="ECO:0000313" key="12">
    <source>
        <dbReference type="Ensembl" id="ENSCINP00000031566.1"/>
    </source>
</evidence>
<dbReference type="InterPro" id="IPR042972">
    <property type="entry name" value="INSM1/2"/>
</dbReference>
<comment type="subcellular location">
    <subcellularLocation>
        <location evidence="1">Nucleus</location>
    </subcellularLocation>
</comment>
<keyword evidence="3" id="KW-0677">Repeat</keyword>
<dbReference type="PANTHER" id="PTHR15065">
    <property type="entry name" value="INSULINOMA-ASSOCIATED 1"/>
    <property type="match status" value="1"/>
</dbReference>
<keyword evidence="4 9" id="KW-0863">Zinc-finger</keyword>
<feature type="region of interest" description="Disordered" evidence="10">
    <location>
        <begin position="192"/>
        <end position="216"/>
    </location>
</feature>
<feature type="compositionally biased region" description="Low complexity" evidence="10">
    <location>
        <begin position="238"/>
        <end position="252"/>
    </location>
</feature>
<organism evidence="12 13">
    <name type="scientific">Ciona intestinalis</name>
    <name type="common">Transparent sea squirt</name>
    <name type="synonym">Ascidia intestinalis</name>
    <dbReference type="NCBI Taxonomy" id="7719"/>
    <lineage>
        <taxon>Eukaryota</taxon>
        <taxon>Metazoa</taxon>
        <taxon>Chordata</taxon>
        <taxon>Tunicata</taxon>
        <taxon>Ascidiacea</taxon>
        <taxon>Phlebobranchia</taxon>
        <taxon>Cionidae</taxon>
        <taxon>Ciona</taxon>
    </lineage>
</organism>
<evidence type="ECO:0000256" key="9">
    <source>
        <dbReference type="PROSITE-ProRule" id="PRU00042"/>
    </source>
</evidence>
<proteinExistence type="predicted"/>
<name>H2XPI2_CIOIN</name>
<evidence type="ECO:0000256" key="1">
    <source>
        <dbReference type="ARBA" id="ARBA00004123"/>
    </source>
</evidence>
<protein>
    <recommendedName>
        <fullName evidence="11">C2H2-type domain-containing protein</fullName>
    </recommendedName>
</protein>
<keyword evidence="7" id="KW-0804">Transcription</keyword>
<dbReference type="STRING" id="7719.ENSCINP00000031566"/>
<evidence type="ECO:0000256" key="10">
    <source>
        <dbReference type="SAM" id="MobiDB-lite"/>
    </source>
</evidence>
<reference evidence="13" key="1">
    <citation type="journal article" date="2002" name="Science">
        <title>The draft genome of Ciona intestinalis: insights into chordate and vertebrate origins.</title>
        <authorList>
            <person name="Dehal P."/>
            <person name="Satou Y."/>
            <person name="Campbell R.K."/>
            <person name="Chapman J."/>
            <person name="Degnan B."/>
            <person name="De Tomaso A."/>
            <person name="Davidson B."/>
            <person name="Di Gregorio A."/>
            <person name="Gelpke M."/>
            <person name="Goodstein D.M."/>
            <person name="Harafuji N."/>
            <person name="Hastings K.E."/>
            <person name="Ho I."/>
            <person name="Hotta K."/>
            <person name="Huang W."/>
            <person name="Kawashima T."/>
            <person name="Lemaire P."/>
            <person name="Martinez D."/>
            <person name="Meinertzhagen I.A."/>
            <person name="Necula S."/>
            <person name="Nonaka M."/>
            <person name="Putnam N."/>
            <person name="Rash S."/>
            <person name="Saiga H."/>
            <person name="Satake M."/>
            <person name="Terry A."/>
            <person name="Yamada L."/>
            <person name="Wang H.G."/>
            <person name="Awazu S."/>
            <person name="Azumi K."/>
            <person name="Boore J."/>
            <person name="Branno M."/>
            <person name="Chin-Bow S."/>
            <person name="DeSantis R."/>
            <person name="Doyle S."/>
            <person name="Francino P."/>
            <person name="Keys D.N."/>
            <person name="Haga S."/>
            <person name="Hayashi H."/>
            <person name="Hino K."/>
            <person name="Imai K.S."/>
            <person name="Inaba K."/>
            <person name="Kano S."/>
            <person name="Kobayashi K."/>
            <person name="Kobayashi M."/>
            <person name="Lee B.I."/>
            <person name="Makabe K.W."/>
            <person name="Manohar C."/>
            <person name="Matassi G."/>
            <person name="Medina M."/>
            <person name="Mochizuki Y."/>
            <person name="Mount S."/>
            <person name="Morishita T."/>
            <person name="Miura S."/>
            <person name="Nakayama A."/>
            <person name="Nishizaka S."/>
            <person name="Nomoto H."/>
            <person name="Ohta F."/>
            <person name="Oishi K."/>
            <person name="Rigoutsos I."/>
            <person name="Sano M."/>
            <person name="Sasaki A."/>
            <person name="Sasakura Y."/>
            <person name="Shoguchi E."/>
            <person name="Shin-i T."/>
            <person name="Spagnuolo A."/>
            <person name="Stainier D."/>
            <person name="Suzuki M.M."/>
            <person name="Tassy O."/>
            <person name="Takatori N."/>
            <person name="Tokuoka M."/>
            <person name="Yagi K."/>
            <person name="Yoshizaki F."/>
            <person name="Wada S."/>
            <person name="Zhang C."/>
            <person name="Hyatt P.D."/>
            <person name="Larimer F."/>
            <person name="Detter C."/>
            <person name="Doggett N."/>
            <person name="Glavina T."/>
            <person name="Hawkins T."/>
            <person name="Richardson P."/>
            <person name="Lucas S."/>
            <person name="Kohara Y."/>
            <person name="Levine M."/>
            <person name="Satoh N."/>
            <person name="Rokhsar D.S."/>
        </authorList>
    </citation>
    <scope>NUCLEOTIDE SEQUENCE [LARGE SCALE GENOMIC DNA]</scope>
</reference>
<feature type="region of interest" description="Disordered" evidence="10">
    <location>
        <begin position="234"/>
        <end position="262"/>
    </location>
</feature>
<evidence type="ECO:0000313" key="13">
    <source>
        <dbReference type="Proteomes" id="UP000008144"/>
    </source>
</evidence>
<dbReference type="EMBL" id="EAAA01001892">
    <property type="status" value="NOT_ANNOTATED_CDS"/>
    <property type="molecule type" value="Genomic_DNA"/>
</dbReference>
<feature type="domain" description="C2H2-type" evidence="11">
    <location>
        <begin position="169"/>
        <end position="196"/>
    </location>
</feature>
<evidence type="ECO:0000256" key="8">
    <source>
        <dbReference type="ARBA" id="ARBA00023242"/>
    </source>
</evidence>
<dbReference type="GO" id="GO:0008270">
    <property type="term" value="F:zinc ion binding"/>
    <property type="evidence" value="ECO:0007669"/>
    <property type="project" value="UniProtKB-KW"/>
</dbReference>
<feature type="compositionally biased region" description="Basic and acidic residues" evidence="10">
    <location>
        <begin position="192"/>
        <end position="204"/>
    </location>
</feature>
<reference evidence="12" key="3">
    <citation type="submission" date="2025-08" db="UniProtKB">
        <authorList>
            <consortium name="Ensembl"/>
        </authorList>
    </citation>
    <scope>IDENTIFICATION</scope>
</reference>
<dbReference type="PROSITE" id="PS50157">
    <property type="entry name" value="ZINC_FINGER_C2H2_2"/>
    <property type="match status" value="1"/>
</dbReference>
<dbReference type="InParanoid" id="H2XPI2"/>
<evidence type="ECO:0000256" key="4">
    <source>
        <dbReference type="ARBA" id="ARBA00022771"/>
    </source>
</evidence>
<keyword evidence="8" id="KW-0539">Nucleus</keyword>
<dbReference type="GO" id="GO:0030154">
    <property type="term" value="P:cell differentiation"/>
    <property type="evidence" value="ECO:0007669"/>
    <property type="project" value="UniProtKB-ARBA"/>
</dbReference>
<dbReference type="InterPro" id="IPR036236">
    <property type="entry name" value="Znf_C2H2_sf"/>
</dbReference>
<dbReference type="PROSITE" id="PS00028">
    <property type="entry name" value="ZINC_FINGER_C2H2_1"/>
    <property type="match status" value="1"/>
</dbReference>
<keyword evidence="2" id="KW-0479">Metal-binding</keyword>
<keyword evidence="6" id="KW-0805">Transcription regulation</keyword>
<dbReference type="SUPFAM" id="SSF57667">
    <property type="entry name" value="beta-beta-alpha zinc fingers"/>
    <property type="match status" value="1"/>
</dbReference>
<evidence type="ECO:0000256" key="6">
    <source>
        <dbReference type="ARBA" id="ARBA00023015"/>
    </source>
</evidence>
<evidence type="ECO:0000256" key="7">
    <source>
        <dbReference type="ARBA" id="ARBA00023163"/>
    </source>
</evidence>
<keyword evidence="13" id="KW-1185">Reference proteome</keyword>
<evidence type="ECO:0000256" key="5">
    <source>
        <dbReference type="ARBA" id="ARBA00022833"/>
    </source>
</evidence>
<dbReference type="FunFam" id="3.30.160.60:FF:001896">
    <property type="entry name" value="insulinoma-associated protein 1b"/>
    <property type="match status" value="1"/>
</dbReference>
<dbReference type="Ensembl" id="ENSCINT00000033127.1">
    <property type="protein sequence ID" value="ENSCINP00000031566.1"/>
    <property type="gene ID" value="ENSCING00000018497.1"/>
</dbReference>
<feature type="compositionally biased region" description="Basic and acidic residues" evidence="10">
    <location>
        <begin position="48"/>
        <end position="74"/>
    </location>
</feature>
<dbReference type="PANTHER" id="PTHR15065:SF4">
    <property type="entry name" value="LD18634P"/>
    <property type="match status" value="1"/>
</dbReference>
<reference evidence="12" key="2">
    <citation type="journal article" date="2008" name="Genome Biol.">
        <title>Improved genome assembly and evidence-based global gene model set for the chordate Ciona intestinalis: new insight into intron and operon populations.</title>
        <authorList>
            <person name="Satou Y."/>
            <person name="Mineta K."/>
            <person name="Ogasawara M."/>
            <person name="Sasakura Y."/>
            <person name="Shoguchi E."/>
            <person name="Ueno K."/>
            <person name="Yamada L."/>
            <person name="Matsumoto J."/>
            <person name="Wasserscheid J."/>
            <person name="Dewar K."/>
            <person name="Wiley G.B."/>
            <person name="Macmil S.L."/>
            <person name="Roe B.A."/>
            <person name="Zeller R.W."/>
            <person name="Hastings K.E."/>
            <person name="Lemaire P."/>
            <person name="Lindquist E."/>
            <person name="Endo T."/>
            <person name="Hotta K."/>
            <person name="Inaba K."/>
        </authorList>
    </citation>
    <scope>NUCLEOTIDE SEQUENCE [LARGE SCALE GENOMIC DNA]</scope>
    <source>
        <strain evidence="12">wild type</strain>
    </source>
</reference>
<dbReference type="Gene3D" id="3.30.160.60">
    <property type="entry name" value="Classic Zinc Finger"/>
    <property type="match status" value="1"/>
</dbReference>
<reference evidence="12" key="4">
    <citation type="submission" date="2025-09" db="UniProtKB">
        <authorList>
            <consortium name="Ensembl"/>
        </authorList>
    </citation>
    <scope>IDENTIFICATION</scope>
</reference>
<dbReference type="GeneTree" id="ENSGT00940000170254"/>
<evidence type="ECO:0000256" key="2">
    <source>
        <dbReference type="ARBA" id="ARBA00022723"/>
    </source>
</evidence>
<dbReference type="GO" id="GO:0003700">
    <property type="term" value="F:DNA-binding transcription factor activity"/>
    <property type="evidence" value="ECO:0007669"/>
    <property type="project" value="InterPro"/>
</dbReference>
<dbReference type="HOGENOM" id="CLU_1006579_0_0_1"/>
<accession>H2XPI2</accession>
<evidence type="ECO:0000259" key="11">
    <source>
        <dbReference type="PROSITE" id="PS50157"/>
    </source>
</evidence>
<dbReference type="InterPro" id="IPR013087">
    <property type="entry name" value="Znf_C2H2_type"/>
</dbReference>
<feature type="region of interest" description="Disordered" evidence="10">
    <location>
        <begin position="1"/>
        <end position="91"/>
    </location>
</feature>
<keyword evidence="5" id="KW-0862">Zinc</keyword>
<sequence length="277" mass="31003">MYLNEAGSPDSGYRSSSNDETEAKQDNSSIPHTQDIKAQEPDTAAVEDELRTNKNNPDKEVSEKLNVCDETHEKSTRKRRSVKQTISTDEENTSPVLGIRILPAEQFNKDNTHRNDERMKSTNVSVDTVSSTATTENSSKFTCRLCCASYGDCLSLARHKCARMVNVKYECSECGKVFGCPANLASHKRWHKPQEMNRKCETSKKNKRKKVTKDNDDVTEGLLPFVNLKAVKEKHEASVSPSSPLSTTSEASQKFDNEPGNYDSRIKAIYPCPGCKR</sequence>
<dbReference type="AlphaFoldDB" id="H2XPI2"/>